<dbReference type="RefSeq" id="WP_273631639.1">
    <property type="nucleotide sequence ID" value="NZ_CP117167.1"/>
</dbReference>
<sequence>MKLIWPGFSVIFGLADGHLVNKPTGKRSDGLSPYSYQPATVPGYVNFKRLASGLLLNDSGQVGGIQIGIGCQ</sequence>
<name>A0ABY7TAU4_9SPHI</name>
<evidence type="ECO:0000313" key="2">
    <source>
        <dbReference type="Proteomes" id="UP001216139"/>
    </source>
</evidence>
<gene>
    <name evidence="1" type="ORF">PQO05_05330</name>
</gene>
<organism evidence="1 2">
    <name type="scientific">Mucilaginibacter jinjuensis</name>
    <dbReference type="NCBI Taxonomy" id="1176721"/>
    <lineage>
        <taxon>Bacteria</taxon>
        <taxon>Pseudomonadati</taxon>
        <taxon>Bacteroidota</taxon>
        <taxon>Sphingobacteriia</taxon>
        <taxon>Sphingobacteriales</taxon>
        <taxon>Sphingobacteriaceae</taxon>
        <taxon>Mucilaginibacter</taxon>
    </lineage>
</organism>
<proteinExistence type="predicted"/>
<reference evidence="1 2" key="1">
    <citation type="submission" date="2023-02" db="EMBL/GenBank/DDBJ databases">
        <title>Genome sequence of Mucilaginibacter jinjuensis strain KACC 16571.</title>
        <authorList>
            <person name="Kim S."/>
            <person name="Heo J."/>
            <person name="Kwon S.-W."/>
        </authorList>
    </citation>
    <scope>NUCLEOTIDE SEQUENCE [LARGE SCALE GENOMIC DNA]</scope>
    <source>
        <strain evidence="1 2">KACC 16571</strain>
    </source>
</reference>
<protein>
    <submittedName>
        <fullName evidence="1">Uncharacterized protein</fullName>
    </submittedName>
</protein>
<evidence type="ECO:0000313" key="1">
    <source>
        <dbReference type="EMBL" id="WCT13354.1"/>
    </source>
</evidence>
<dbReference type="Proteomes" id="UP001216139">
    <property type="component" value="Chromosome"/>
</dbReference>
<keyword evidence="2" id="KW-1185">Reference proteome</keyword>
<dbReference type="EMBL" id="CP117167">
    <property type="protein sequence ID" value="WCT13354.1"/>
    <property type="molecule type" value="Genomic_DNA"/>
</dbReference>
<accession>A0ABY7TAU4</accession>